<dbReference type="Proteomes" id="UP000826540">
    <property type="component" value="Chromosome"/>
</dbReference>
<dbReference type="EMBL" id="CP080598">
    <property type="protein sequence ID" value="QYX32823.1"/>
    <property type="molecule type" value="Genomic_DNA"/>
</dbReference>
<sequence length="45" mass="4817">MSENPAHATGSGCCFMVTIIACRKALALSGLPLTRISHKQCDRNL</sequence>
<accession>A0ABX8X2S2</accession>
<proteinExistence type="predicted"/>
<dbReference type="RefSeq" id="WP_220610671.1">
    <property type="nucleotide sequence ID" value="NZ_CP080598.1"/>
</dbReference>
<gene>
    <name evidence="1" type="ORF">K2F26_05585</name>
</gene>
<keyword evidence="2" id="KW-1185">Reference proteome</keyword>
<evidence type="ECO:0000313" key="2">
    <source>
        <dbReference type="Proteomes" id="UP000826540"/>
    </source>
</evidence>
<reference evidence="1 2" key="1">
    <citation type="journal article" date="2022" name="J. Am. Chem. Soc.">
        <title>Biosynthesis of Guanitoxin Enables Global Environmental Detection in Freshwater Cyanobacteria.</title>
        <authorList>
            <person name="Lima S.T."/>
            <person name="Fallon T.R."/>
            <person name="Cordoza J.L."/>
            <person name="Chekan J.R."/>
            <person name="Delbaje E."/>
            <person name="Hopiavuori A.R."/>
            <person name="Alvarenga D.O."/>
            <person name="Wood S.M."/>
            <person name="Luhavaya H."/>
            <person name="Baumgartner J.T."/>
            <person name="Dorr F.A."/>
            <person name="Etchegaray A."/>
            <person name="Pinto E."/>
            <person name="McKinnie S.M.K."/>
            <person name="Fiore M.F."/>
            <person name="Moore B.S."/>
        </authorList>
    </citation>
    <scope>NUCLEOTIDE SEQUENCE [LARGE SCALE GENOMIC DNA]</scope>
    <source>
        <strain evidence="1 2">ITEP-024</strain>
    </source>
</reference>
<evidence type="ECO:0000313" key="1">
    <source>
        <dbReference type="EMBL" id="QYX32823.1"/>
    </source>
</evidence>
<organism evidence="1 2">
    <name type="scientific">Sphaerospermopsis torques-reginae ITEP-024</name>
    <dbReference type="NCBI Taxonomy" id="984208"/>
    <lineage>
        <taxon>Bacteria</taxon>
        <taxon>Bacillati</taxon>
        <taxon>Cyanobacteriota</taxon>
        <taxon>Cyanophyceae</taxon>
        <taxon>Nostocales</taxon>
        <taxon>Aphanizomenonaceae</taxon>
        <taxon>Sphaerospermopsis</taxon>
        <taxon>Sphaerospermopsis torques-reginae</taxon>
    </lineage>
</organism>
<protein>
    <submittedName>
        <fullName evidence="1">Uncharacterized protein</fullName>
    </submittedName>
</protein>
<name>A0ABX8X2S2_9CYAN</name>